<protein>
    <submittedName>
        <fullName evidence="1">DUF6153 family protein</fullName>
    </submittedName>
</protein>
<reference evidence="1 2" key="1">
    <citation type="submission" date="2021-10" db="EMBL/GenBank/DDBJ databases">
        <title>Streptomyces sp. strain SMC 277, a novel streptomycete isolated from soil.</title>
        <authorList>
            <person name="Chanama M."/>
        </authorList>
    </citation>
    <scope>NUCLEOTIDE SEQUENCE [LARGE SCALE GENOMIC DNA]</scope>
    <source>
        <strain evidence="1 2">SMC 277</strain>
    </source>
</reference>
<dbReference type="InterPro" id="IPR046151">
    <property type="entry name" value="DUF6153"/>
</dbReference>
<proteinExistence type="predicted"/>
<sequence length="22" mass="2280">MAVGTSAGRAPPDLAELQLLRI</sequence>
<evidence type="ECO:0000313" key="1">
    <source>
        <dbReference type="EMBL" id="MCB5178363.1"/>
    </source>
</evidence>
<name>A0ABS8B177_9ACTN</name>
<dbReference type="Pfam" id="PF19650">
    <property type="entry name" value="DUF6153"/>
    <property type="match status" value="1"/>
</dbReference>
<gene>
    <name evidence="1" type="ORF">LG632_03040</name>
</gene>
<evidence type="ECO:0000313" key="2">
    <source>
        <dbReference type="Proteomes" id="UP001199054"/>
    </source>
</evidence>
<accession>A0ABS8B177</accession>
<keyword evidence="2" id="KW-1185">Reference proteome</keyword>
<dbReference type="EMBL" id="JAJAUY010000007">
    <property type="protein sequence ID" value="MCB5178363.1"/>
    <property type="molecule type" value="Genomic_DNA"/>
</dbReference>
<dbReference type="Proteomes" id="UP001199054">
    <property type="component" value="Unassembled WGS sequence"/>
</dbReference>
<organism evidence="1 2">
    <name type="scientific">Streptomyces antimicrobicus</name>
    <dbReference type="NCBI Taxonomy" id="2883108"/>
    <lineage>
        <taxon>Bacteria</taxon>
        <taxon>Bacillati</taxon>
        <taxon>Actinomycetota</taxon>
        <taxon>Actinomycetes</taxon>
        <taxon>Kitasatosporales</taxon>
        <taxon>Streptomycetaceae</taxon>
        <taxon>Streptomyces</taxon>
    </lineage>
</organism>
<comment type="caution">
    <text evidence="1">The sequence shown here is derived from an EMBL/GenBank/DDBJ whole genome shotgun (WGS) entry which is preliminary data.</text>
</comment>